<organism evidence="1 2">
    <name type="scientific">Phlebia brevispora</name>
    <dbReference type="NCBI Taxonomy" id="194682"/>
    <lineage>
        <taxon>Eukaryota</taxon>
        <taxon>Fungi</taxon>
        <taxon>Dikarya</taxon>
        <taxon>Basidiomycota</taxon>
        <taxon>Agaricomycotina</taxon>
        <taxon>Agaricomycetes</taxon>
        <taxon>Polyporales</taxon>
        <taxon>Meruliaceae</taxon>
        <taxon>Phlebia</taxon>
    </lineage>
</organism>
<keyword evidence="2" id="KW-1185">Reference proteome</keyword>
<gene>
    <name evidence="1" type="ORF">NM688_g7802</name>
</gene>
<name>A0ACC1S141_9APHY</name>
<evidence type="ECO:0000313" key="2">
    <source>
        <dbReference type="Proteomes" id="UP001148662"/>
    </source>
</evidence>
<sequence>MFQLRLSQLFAAHRLSHRPLVPLSSSRSFATLRSTSAAMTIKYMTPDELAAIIKSEKIPMRDYCVVDVRDDDWYGGNIKGAHNEPSYGFLARVDELVTKTKDVPLVVFHCALSQVRGPKAARIYAETRDLLQAKGADSQHQVYVLRGGFSDFQAKYRDDPHLVENWEAEVWASDWS</sequence>
<accession>A0ACC1S141</accession>
<dbReference type="EMBL" id="JANHOG010001919">
    <property type="protein sequence ID" value="KAJ3529811.1"/>
    <property type="molecule type" value="Genomic_DNA"/>
</dbReference>
<dbReference type="Proteomes" id="UP001148662">
    <property type="component" value="Unassembled WGS sequence"/>
</dbReference>
<protein>
    <submittedName>
        <fullName evidence="1">Uncharacterized protein</fullName>
    </submittedName>
</protein>
<evidence type="ECO:0000313" key="1">
    <source>
        <dbReference type="EMBL" id="KAJ3529811.1"/>
    </source>
</evidence>
<proteinExistence type="predicted"/>
<reference evidence="1" key="1">
    <citation type="submission" date="2022-07" db="EMBL/GenBank/DDBJ databases">
        <title>Genome Sequence of Phlebia brevispora.</title>
        <authorList>
            <person name="Buettner E."/>
        </authorList>
    </citation>
    <scope>NUCLEOTIDE SEQUENCE</scope>
    <source>
        <strain evidence="1">MPL23</strain>
    </source>
</reference>
<comment type="caution">
    <text evidence="1">The sequence shown here is derived from an EMBL/GenBank/DDBJ whole genome shotgun (WGS) entry which is preliminary data.</text>
</comment>